<proteinExistence type="predicted"/>
<name>A0A554J925_9BACT</name>
<protein>
    <submittedName>
        <fullName evidence="3">Uncharacterized protein</fullName>
    </submittedName>
</protein>
<evidence type="ECO:0000313" key="3">
    <source>
        <dbReference type="EMBL" id="TSC64866.1"/>
    </source>
</evidence>
<evidence type="ECO:0000256" key="2">
    <source>
        <dbReference type="SAM" id="SignalP"/>
    </source>
</evidence>
<accession>A0A554J925</accession>
<feature type="non-terminal residue" evidence="3">
    <location>
        <position position="440"/>
    </location>
</feature>
<feature type="compositionally biased region" description="Low complexity" evidence="1">
    <location>
        <begin position="318"/>
        <end position="339"/>
    </location>
</feature>
<sequence length="440" mass="49631">MLIQFVIALFLCLSPLSAQAADLSLQSVTLQVNPVGSDTDHEWLSILWSQPIIDFEATAWRITINGKSQKLFTDDRLSAPCYAGQTQRWLVVDNFDQASTIEDEEPSSESRCWLRTNLALSNQLNSLNRIELSRLSPERLDWSLEWQNADWSEQGYPLLWTTESWRYLPFLDRLDWGQTVNRGAELKLSELLIDPPGVDSEQERIKIVSKAPEPLRLADYYIRIEDKLERLPHQLIEPGQEIEIQLQRLTLPNRSFELALLRPGLQAKQTLADLWSEQKRPVTFTPKYSGWYQLTEDGYRSIPESARLEPSPDPERTQSSQPSISPIESSSPVAKSTSSKNPTRSVNETMSTKSASVKTQPEASLDSLDPLETQRPTVKPSKRPSPSPSAKAKSKAKPKASSSSSALGANKVKPSPTVLIKSSRQLKPDNQREKQIKLLF</sequence>
<feature type="chain" id="PRO_5022145939" evidence="2">
    <location>
        <begin position="21"/>
        <end position="440"/>
    </location>
</feature>
<dbReference type="EMBL" id="VMFD01000080">
    <property type="protein sequence ID" value="TSC64866.1"/>
    <property type="molecule type" value="Genomic_DNA"/>
</dbReference>
<keyword evidence="2" id="KW-0732">Signal</keyword>
<feature type="compositionally biased region" description="Polar residues" evidence="1">
    <location>
        <begin position="340"/>
        <end position="362"/>
    </location>
</feature>
<evidence type="ECO:0000313" key="4">
    <source>
        <dbReference type="Proteomes" id="UP000316253"/>
    </source>
</evidence>
<organism evidence="3 4">
    <name type="scientific">Candidatus Berkelbacteria bacterium Gr01-1014_85</name>
    <dbReference type="NCBI Taxonomy" id="2017150"/>
    <lineage>
        <taxon>Bacteria</taxon>
        <taxon>Candidatus Berkelbacteria</taxon>
    </lineage>
</organism>
<dbReference type="AlphaFoldDB" id="A0A554J925"/>
<evidence type="ECO:0000256" key="1">
    <source>
        <dbReference type="SAM" id="MobiDB-lite"/>
    </source>
</evidence>
<feature type="signal peptide" evidence="2">
    <location>
        <begin position="1"/>
        <end position="20"/>
    </location>
</feature>
<dbReference type="Proteomes" id="UP000316253">
    <property type="component" value="Unassembled WGS sequence"/>
</dbReference>
<gene>
    <name evidence="3" type="ORF">CEO22_676</name>
</gene>
<feature type="region of interest" description="Disordered" evidence="1">
    <location>
        <begin position="304"/>
        <end position="440"/>
    </location>
</feature>
<reference evidence="3 4" key="1">
    <citation type="submission" date="2017-08" db="EMBL/GenBank/DDBJ databases">
        <title>Mechanisms for carbon and nitrogen cycling indicate functional differentiation within the Candidate Phyla Radiation.</title>
        <authorList>
            <person name="Danczak R.E."/>
            <person name="Johnston M.D."/>
            <person name="Kenah C."/>
            <person name="Slattery M."/>
            <person name="Wrighton K.C."/>
            <person name="Wilkins M.J."/>
        </authorList>
    </citation>
    <scope>NUCLEOTIDE SEQUENCE [LARGE SCALE GENOMIC DNA]</scope>
    <source>
        <strain evidence="3">Gr01-1014_85</strain>
    </source>
</reference>
<comment type="caution">
    <text evidence="3">The sequence shown here is derived from an EMBL/GenBank/DDBJ whole genome shotgun (WGS) entry which is preliminary data.</text>
</comment>
<feature type="compositionally biased region" description="Basic and acidic residues" evidence="1">
    <location>
        <begin position="426"/>
        <end position="440"/>
    </location>
</feature>